<reference evidence="2 3" key="1">
    <citation type="submission" date="2024-01" db="EMBL/GenBank/DDBJ databases">
        <title>The complete chloroplast genome sequence of Lithospermum erythrorhizon: insights into the phylogenetic relationship among Boraginaceae species and the maternal lineages of purple gromwells.</title>
        <authorList>
            <person name="Okada T."/>
            <person name="Watanabe K."/>
        </authorList>
    </citation>
    <scope>NUCLEOTIDE SEQUENCE [LARGE SCALE GENOMIC DNA]</scope>
</reference>
<dbReference type="PANTHER" id="PTHR33591">
    <property type="entry name" value="BETA-CAROTENE ISOMERASE D27"/>
    <property type="match status" value="1"/>
</dbReference>
<dbReference type="Pfam" id="PF13225">
    <property type="entry name" value="D27-like_C"/>
    <property type="match status" value="1"/>
</dbReference>
<name>A0AAV3P2F3_LITER</name>
<evidence type="ECO:0000313" key="3">
    <source>
        <dbReference type="Proteomes" id="UP001454036"/>
    </source>
</evidence>
<evidence type="ECO:0000259" key="1">
    <source>
        <dbReference type="Pfam" id="PF13225"/>
    </source>
</evidence>
<evidence type="ECO:0000313" key="2">
    <source>
        <dbReference type="EMBL" id="GAA0145403.1"/>
    </source>
</evidence>
<gene>
    <name evidence="2" type="ORF">LIER_05604</name>
</gene>
<accession>A0AAV3P2F3</accession>
<dbReference type="InterPro" id="IPR038938">
    <property type="entry name" value="D27-like"/>
</dbReference>
<dbReference type="AlphaFoldDB" id="A0AAV3P2F3"/>
<sequence>MEAKLILQFKTSLVKNQIHYKNNYRRQRTMMHAPRTIAVMLEPVNNQDLSSSSSSSSSSKNVYNDNWFDRAAINYLSTSVQATTGFKSTSSGYDGLVEAARAAHRVFDPAEQQQIVLQALETAFPSFILGFIRAVLPKSSKFTREYFASFTTVFFAWLVGPCEVRESEFEGRREKNVVYIKKCRFLEESNCVGMCTNLCKGPSQVFVKKSFGMPFYMVPNFEDMSCEMIYGQEPPQPTDDPAFSQPCYKLCKESKRHHQKCAT</sequence>
<dbReference type="EMBL" id="BAABME010000775">
    <property type="protein sequence ID" value="GAA0145403.1"/>
    <property type="molecule type" value="Genomic_DNA"/>
</dbReference>
<comment type="caution">
    <text evidence="2">The sequence shown here is derived from an EMBL/GenBank/DDBJ whole genome shotgun (WGS) entry which is preliminary data.</text>
</comment>
<dbReference type="GO" id="GO:1901601">
    <property type="term" value="P:strigolactone biosynthetic process"/>
    <property type="evidence" value="ECO:0007669"/>
    <property type="project" value="TreeGrafter"/>
</dbReference>
<organism evidence="2 3">
    <name type="scientific">Lithospermum erythrorhizon</name>
    <name type="common">Purple gromwell</name>
    <name type="synonym">Lithospermum officinale var. erythrorhizon</name>
    <dbReference type="NCBI Taxonomy" id="34254"/>
    <lineage>
        <taxon>Eukaryota</taxon>
        <taxon>Viridiplantae</taxon>
        <taxon>Streptophyta</taxon>
        <taxon>Embryophyta</taxon>
        <taxon>Tracheophyta</taxon>
        <taxon>Spermatophyta</taxon>
        <taxon>Magnoliopsida</taxon>
        <taxon>eudicotyledons</taxon>
        <taxon>Gunneridae</taxon>
        <taxon>Pentapetalae</taxon>
        <taxon>asterids</taxon>
        <taxon>lamiids</taxon>
        <taxon>Boraginales</taxon>
        <taxon>Boraginaceae</taxon>
        <taxon>Boraginoideae</taxon>
        <taxon>Lithospermeae</taxon>
        <taxon>Lithospermum</taxon>
    </lineage>
</organism>
<dbReference type="GO" id="GO:0016859">
    <property type="term" value="F:cis-trans isomerase activity"/>
    <property type="evidence" value="ECO:0007669"/>
    <property type="project" value="TreeGrafter"/>
</dbReference>
<proteinExistence type="predicted"/>
<dbReference type="InterPro" id="IPR025114">
    <property type="entry name" value="D27-like_C"/>
</dbReference>
<feature type="domain" description="Beta-carotene isomerase D27-like C-terminal" evidence="1">
    <location>
        <begin position="157"/>
        <end position="237"/>
    </location>
</feature>
<dbReference type="GO" id="GO:0009536">
    <property type="term" value="C:plastid"/>
    <property type="evidence" value="ECO:0007669"/>
    <property type="project" value="TreeGrafter"/>
</dbReference>
<dbReference type="Proteomes" id="UP001454036">
    <property type="component" value="Unassembled WGS sequence"/>
</dbReference>
<keyword evidence="3" id="KW-1185">Reference proteome</keyword>
<dbReference type="GO" id="GO:0005506">
    <property type="term" value="F:iron ion binding"/>
    <property type="evidence" value="ECO:0007669"/>
    <property type="project" value="InterPro"/>
</dbReference>
<dbReference type="PANTHER" id="PTHR33591:SF1">
    <property type="entry name" value="BETA-CAROTENE ISOMERASE D27, CHLOROPLASTIC"/>
    <property type="match status" value="1"/>
</dbReference>
<keyword evidence="2" id="KW-0413">Isomerase</keyword>
<protein>
    <submittedName>
        <fullName evidence="2">Isomerase</fullName>
    </submittedName>
</protein>